<name>A0A821TLQ1_9NEOP</name>
<dbReference type="OrthoDB" id="630895at2759"/>
<dbReference type="Proteomes" id="UP000663880">
    <property type="component" value="Unassembled WGS sequence"/>
</dbReference>
<evidence type="ECO:0000313" key="1">
    <source>
        <dbReference type="EMBL" id="CAF4872507.1"/>
    </source>
</evidence>
<dbReference type="AlphaFoldDB" id="A0A821TLQ1"/>
<dbReference type="EMBL" id="CAJOBZ010000023">
    <property type="protein sequence ID" value="CAF4872507.1"/>
    <property type="molecule type" value="Genomic_DNA"/>
</dbReference>
<keyword evidence="2" id="KW-1185">Reference proteome</keyword>
<evidence type="ECO:0000313" key="2">
    <source>
        <dbReference type="Proteomes" id="UP000663880"/>
    </source>
</evidence>
<organism evidence="1 2">
    <name type="scientific">Pieris macdunnoughi</name>
    <dbReference type="NCBI Taxonomy" id="345717"/>
    <lineage>
        <taxon>Eukaryota</taxon>
        <taxon>Metazoa</taxon>
        <taxon>Ecdysozoa</taxon>
        <taxon>Arthropoda</taxon>
        <taxon>Hexapoda</taxon>
        <taxon>Insecta</taxon>
        <taxon>Pterygota</taxon>
        <taxon>Neoptera</taxon>
        <taxon>Endopterygota</taxon>
        <taxon>Lepidoptera</taxon>
        <taxon>Glossata</taxon>
        <taxon>Ditrysia</taxon>
        <taxon>Papilionoidea</taxon>
        <taxon>Pieridae</taxon>
        <taxon>Pierinae</taxon>
        <taxon>Pieris</taxon>
    </lineage>
</organism>
<proteinExistence type="predicted"/>
<protein>
    <submittedName>
        <fullName evidence="1">Uncharacterized protein</fullName>
    </submittedName>
</protein>
<accession>A0A821TLQ1</accession>
<sequence length="99" mass="11126">MKNGTVISVGTGQALNKHLDYQLLSKGLAKDTSGTSWKNKFNKILDSATDTEDTNAYIRRNQHKFEQAAAMLVRKRTVAQRVFDFVEHRAQLMGISQAN</sequence>
<reference evidence="1" key="1">
    <citation type="submission" date="2021-02" db="EMBL/GenBank/DDBJ databases">
        <authorList>
            <person name="Steward A R."/>
        </authorList>
    </citation>
    <scope>NUCLEOTIDE SEQUENCE</scope>
</reference>
<comment type="caution">
    <text evidence="1">The sequence shown here is derived from an EMBL/GenBank/DDBJ whole genome shotgun (WGS) entry which is preliminary data.</text>
</comment>
<gene>
    <name evidence="1" type="ORF">PMACD_LOCUS8891</name>
</gene>